<dbReference type="InterPro" id="IPR002312">
    <property type="entry name" value="Asp/Asn-tRNA-synth_IIb"/>
</dbReference>
<evidence type="ECO:0000259" key="15">
    <source>
        <dbReference type="PROSITE" id="PS50862"/>
    </source>
</evidence>
<dbReference type="HAMAP" id="MF_02075">
    <property type="entry name" value="Asp_tRNA_synth_type2"/>
    <property type="match status" value="1"/>
</dbReference>
<dbReference type="STRING" id="456900.A0A195CW33"/>
<dbReference type="GO" id="GO:0005829">
    <property type="term" value="C:cytosol"/>
    <property type="evidence" value="ECO:0007669"/>
    <property type="project" value="TreeGrafter"/>
</dbReference>
<name>A0A195CW33_9HYME</name>
<keyword evidence="14" id="KW-1133">Transmembrane helix</keyword>
<protein>
    <recommendedName>
        <fullName evidence="4">Aspartate--tRNA ligase, cytoplasmic</fullName>
        <ecNumber evidence="3">6.1.1.12</ecNumber>
    </recommendedName>
    <alternativeName>
        <fullName evidence="11">Aspartyl-tRNA synthetase</fullName>
    </alternativeName>
</protein>
<dbReference type="PRINTS" id="PR01042">
    <property type="entry name" value="TRNASYNTHASP"/>
</dbReference>
<dbReference type="AlphaFoldDB" id="A0A195CW33"/>
<evidence type="ECO:0000256" key="1">
    <source>
        <dbReference type="ARBA" id="ARBA00004496"/>
    </source>
</evidence>
<evidence type="ECO:0000256" key="13">
    <source>
        <dbReference type="SAM" id="MobiDB-lite"/>
    </source>
</evidence>
<keyword evidence="14" id="KW-0472">Membrane</keyword>
<evidence type="ECO:0000256" key="4">
    <source>
        <dbReference type="ARBA" id="ARBA00018853"/>
    </source>
</evidence>
<accession>A0A195CW33</accession>
<evidence type="ECO:0000256" key="8">
    <source>
        <dbReference type="ARBA" id="ARBA00022840"/>
    </source>
</evidence>
<keyword evidence="7" id="KW-0547">Nucleotide-binding</keyword>
<evidence type="ECO:0000256" key="7">
    <source>
        <dbReference type="ARBA" id="ARBA00022741"/>
    </source>
</evidence>
<keyword evidence="9" id="KW-0648">Protein biosynthesis</keyword>
<dbReference type="GO" id="GO:0004815">
    <property type="term" value="F:aspartate-tRNA ligase activity"/>
    <property type="evidence" value="ECO:0007669"/>
    <property type="project" value="UniProtKB-EC"/>
</dbReference>
<sequence>RDEMSKKAFKKQQKEIQKAAKKAERKTQSHSQQESTNESEDVSLEKYGQMSMIQSKEKFEDRKFTTIKNLDKKLENQMVWLRGRLHTSRAKGKQCFIVLRQQSYTVQGLAAVNEEISKQMIKFISNITKESIIDVMAKVMPVPSKIESCSQKDVEVHLKKIFVVSAAKPQLPLQIEDAARPIGEVDETTLNVRVNQDTRLDNRILDLRTPANQAIFKVEAGVCKLFRDILTRKGFVEIHTPKIISAASEGGANVFTVSYFKGNAYLAQSPQLYKQMAIAADFDKVFTVGAVFRAEDSNTHRHLTEFVGLDLEMAFKYHYHEVMDTIGQMFTELFKELRDNYADDIAAVSQQYPVEPFKFLEPALKLEYPQAIELLAEAGVTLGEEDDLSTPDEKLLGKLVKNKYDTDFYILDKYPLAVRPFYTMPDPNNPKVSNSYDMFMRGEEIISGAQRIHDPDFLTERAKHHGIDIEQIKSYIDSFRYGCPPHAGGGIGMERVVMLYLGLDNIRKVSMFPRDPKRLIFRITHMDLLVISTLICILDNIVPFLIRFILSHVLAEKRYDIELRKELNNLKENIAGFSMVDEFAKHAKLQRRYNHVESILKENMNQRLNQKVKLQMLLIYGFRALNGTLILWLSYMYKHEPVIILSEDVLWPIQNFLSWPCQHENAISLLAWLVITRVGVSACKKLCM</sequence>
<evidence type="ECO:0000256" key="11">
    <source>
        <dbReference type="ARBA" id="ARBA00033155"/>
    </source>
</evidence>
<dbReference type="InterPro" id="IPR045864">
    <property type="entry name" value="aa-tRNA-synth_II/BPL/LPL"/>
</dbReference>
<dbReference type="InterPro" id="IPR006195">
    <property type="entry name" value="aa-tRNA-synth_II"/>
</dbReference>
<dbReference type="Pfam" id="PF00152">
    <property type="entry name" value="tRNA-synt_2"/>
    <property type="match status" value="1"/>
</dbReference>
<feature type="domain" description="Aminoacyl-transfer RNA synthetases class-II family profile" evidence="15">
    <location>
        <begin position="216"/>
        <end position="513"/>
    </location>
</feature>
<evidence type="ECO:0000256" key="14">
    <source>
        <dbReference type="SAM" id="Phobius"/>
    </source>
</evidence>
<feature type="region of interest" description="Disordered" evidence="13">
    <location>
        <begin position="1"/>
        <end position="46"/>
    </location>
</feature>
<keyword evidence="10 16" id="KW-0030">Aminoacyl-tRNA synthetase</keyword>
<feature type="compositionally biased region" description="Basic and acidic residues" evidence="13">
    <location>
        <begin position="1"/>
        <end position="27"/>
    </location>
</feature>
<proteinExistence type="inferred from homology"/>
<dbReference type="SUPFAM" id="SSF55681">
    <property type="entry name" value="Class II aaRS and biotin synthetases"/>
    <property type="match status" value="1"/>
</dbReference>
<organism evidence="16 17">
    <name type="scientific">Cyphomyrmex costatus</name>
    <dbReference type="NCBI Taxonomy" id="456900"/>
    <lineage>
        <taxon>Eukaryota</taxon>
        <taxon>Metazoa</taxon>
        <taxon>Ecdysozoa</taxon>
        <taxon>Arthropoda</taxon>
        <taxon>Hexapoda</taxon>
        <taxon>Insecta</taxon>
        <taxon>Pterygota</taxon>
        <taxon>Neoptera</taxon>
        <taxon>Endopterygota</taxon>
        <taxon>Hymenoptera</taxon>
        <taxon>Apocrita</taxon>
        <taxon>Aculeata</taxon>
        <taxon>Formicoidea</taxon>
        <taxon>Formicidae</taxon>
        <taxon>Myrmicinae</taxon>
        <taxon>Cyphomyrmex</taxon>
    </lineage>
</organism>
<dbReference type="FunFam" id="3.30.930.10:FF:000013">
    <property type="entry name" value="Aspartate--tRNA ligase, cytoplasmic"/>
    <property type="match status" value="1"/>
</dbReference>
<dbReference type="GO" id="GO:0003723">
    <property type="term" value="F:RNA binding"/>
    <property type="evidence" value="ECO:0007669"/>
    <property type="project" value="TreeGrafter"/>
</dbReference>
<keyword evidence="8" id="KW-0067">ATP-binding</keyword>
<dbReference type="InterPro" id="IPR004364">
    <property type="entry name" value="Aa-tRNA-synt_II"/>
</dbReference>
<evidence type="ECO:0000256" key="9">
    <source>
        <dbReference type="ARBA" id="ARBA00022917"/>
    </source>
</evidence>
<feature type="transmembrane region" description="Helical" evidence="14">
    <location>
        <begin position="617"/>
        <end position="637"/>
    </location>
</feature>
<dbReference type="EC" id="6.1.1.12" evidence="3"/>
<dbReference type="Proteomes" id="UP000078542">
    <property type="component" value="Unassembled WGS sequence"/>
</dbReference>
<dbReference type="InterPro" id="IPR028945">
    <property type="entry name" value="Get1"/>
</dbReference>
<dbReference type="GO" id="GO:0005524">
    <property type="term" value="F:ATP binding"/>
    <property type="evidence" value="ECO:0007669"/>
    <property type="project" value="UniProtKB-KW"/>
</dbReference>
<dbReference type="NCBIfam" id="TIGR00458">
    <property type="entry name" value="aspS_nondisc"/>
    <property type="match status" value="1"/>
</dbReference>
<evidence type="ECO:0000256" key="5">
    <source>
        <dbReference type="ARBA" id="ARBA00022490"/>
    </source>
</evidence>
<dbReference type="Gene3D" id="2.40.50.140">
    <property type="entry name" value="Nucleic acid-binding proteins"/>
    <property type="match status" value="1"/>
</dbReference>
<evidence type="ECO:0000256" key="6">
    <source>
        <dbReference type="ARBA" id="ARBA00022598"/>
    </source>
</evidence>
<dbReference type="PROSITE" id="PS50862">
    <property type="entry name" value="AA_TRNA_LIGASE_II"/>
    <property type="match status" value="1"/>
</dbReference>
<feature type="non-terminal residue" evidence="16">
    <location>
        <position position="1"/>
    </location>
</feature>
<dbReference type="GO" id="GO:0006422">
    <property type="term" value="P:aspartyl-tRNA aminoacylation"/>
    <property type="evidence" value="ECO:0007669"/>
    <property type="project" value="InterPro"/>
</dbReference>
<evidence type="ECO:0000256" key="12">
    <source>
        <dbReference type="ARBA" id="ARBA00047904"/>
    </source>
</evidence>
<dbReference type="InterPro" id="IPR012340">
    <property type="entry name" value="NA-bd_OB-fold"/>
</dbReference>
<dbReference type="Pfam" id="PF04420">
    <property type="entry name" value="CHD5"/>
    <property type="match status" value="1"/>
</dbReference>
<evidence type="ECO:0000256" key="2">
    <source>
        <dbReference type="ARBA" id="ARBA00005312"/>
    </source>
</evidence>
<dbReference type="PANTHER" id="PTHR43450">
    <property type="entry name" value="ASPARTYL-TRNA SYNTHETASE"/>
    <property type="match status" value="1"/>
</dbReference>
<dbReference type="NCBIfam" id="NF003483">
    <property type="entry name" value="PRK05159.1"/>
    <property type="match status" value="1"/>
</dbReference>
<keyword evidence="17" id="KW-1185">Reference proteome</keyword>
<dbReference type="SUPFAM" id="SSF50249">
    <property type="entry name" value="Nucleic acid-binding proteins"/>
    <property type="match status" value="1"/>
</dbReference>
<dbReference type="PANTHER" id="PTHR43450:SF1">
    <property type="entry name" value="ASPARTATE--TRNA LIGASE, CYTOPLASMIC"/>
    <property type="match status" value="1"/>
</dbReference>
<comment type="catalytic activity">
    <reaction evidence="12">
        <text>tRNA(Asp) + L-aspartate + ATP = L-aspartyl-tRNA(Asp) + AMP + diphosphate</text>
        <dbReference type="Rhea" id="RHEA:19649"/>
        <dbReference type="Rhea" id="RHEA-COMP:9660"/>
        <dbReference type="Rhea" id="RHEA-COMP:9678"/>
        <dbReference type="ChEBI" id="CHEBI:29991"/>
        <dbReference type="ChEBI" id="CHEBI:30616"/>
        <dbReference type="ChEBI" id="CHEBI:33019"/>
        <dbReference type="ChEBI" id="CHEBI:78442"/>
        <dbReference type="ChEBI" id="CHEBI:78516"/>
        <dbReference type="ChEBI" id="CHEBI:456215"/>
        <dbReference type="EC" id="6.1.1.12"/>
    </reaction>
</comment>
<comment type="similarity">
    <text evidence="2">Belongs to the class-II aminoacyl-tRNA synthetase family. Type 2 subfamily.</text>
</comment>
<comment type="subcellular location">
    <subcellularLocation>
        <location evidence="1">Cytoplasm</location>
    </subcellularLocation>
</comment>
<dbReference type="InterPro" id="IPR004523">
    <property type="entry name" value="Asp-tRNA_synthase_2"/>
</dbReference>
<dbReference type="CDD" id="cd00776">
    <property type="entry name" value="AsxRS_core"/>
    <property type="match status" value="1"/>
</dbReference>
<keyword evidence="6" id="KW-0436">Ligase</keyword>
<dbReference type="CDD" id="cd04320">
    <property type="entry name" value="AspRS_cyto_N"/>
    <property type="match status" value="1"/>
</dbReference>
<dbReference type="GO" id="GO:0071816">
    <property type="term" value="P:tail-anchored membrane protein insertion into ER membrane"/>
    <property type="evidence" value="ECO:0007669"/>
    <property type="project" value="InterPro"/>
</dbReference>
<keyword evidence="5" id="KW-0963">Cytoplasm</keyword>
<dbReference type="EMBL" id="KQ977231">
    <property type="protein sequence ID" value="KYN04747.1"/>
    <property type="molecule type" value="Genomic_DNA"/>
</dbReference>
<keyword evidence="14" id="KW-0812">Transmembrane</keyword>
<dbReference type="GO" id="GO:0017101">
    <property type="term" value="C:aminoacyl-tRNA synthetase multienzyme complex"/>
    <property type="evidence" value="ECO:0007669"/>
    <property type="project" value="TreeGrafter"/>
</dbReference>
<evidence type="ECO:0000313" key="16">
    <source>
        <dbReference type="EMBL" id="KYN04747.1"/>
    </source>
</evidence>
<evidence type="ECO:0000313" key="17">
    <source>
        <dbReference type="Proteomes" id="UP000078542"/>
    </source>
</evidence>
<evidence type="ECO:0000256" key="10">
    <source>
        <dbReference type="ARBA" id="ARBA00023146"/>
    </source>
</evidence>
<feature type="transmembrane region" description="Helical" evidence="14">
    <location>
        <begin position="528"/>
        <end position="550"/>
    </location>
</feature>
<reference evidence="16 17" key="1">
    <citation type="submission" date="2016-03" db="EMBL/GenBank/DDBJ databases">
        <title>Cyphomyrmex costatus WGS genome.</title>
        <authorList>
            <person name="Nygaard S."/>
            <person name="Hu H."/>
            <person name="Boomsma J."/>
            <person name="Zhang G."/>
        </authorList>
    </citation>
    <scope>NUCLEOTIDE SEQUENCE [LARGE SCALE GENOMIC DNA]</scope>
    <source>
        <strain evidence="16">MS0001</strain>
        <tissue evidence="16">Whole body</tissue>
    </source>
</reference>
<gene>
    <name evidence="16" type="ORF">ALC62_04383</name>
</gene>
<evidence type="ECO:0000256" key="3">
    <source>
        <dbReference type="ARBA" id="ARBA00012841"/>
    </source>
</evidence>
<dbReference type="Gene3D" id="3.30.930.10">
    <property type="entry name" value="Bira Bifunctional Protein, Domain 2"/>
    <property type="match status" value="1"/>
</dbReference>